<evidence type="ECO:0000259" key="3">
    <source>
        <dbReference type="Pfam" id="PF16862"/>
    </source>
</evidence>
<keyword evidence="5" id="KW-1185">Reference proteome</keyword>
<feature type="signal peptide" evidence="2">
    <location>
        <begin position="1"/>
        <end position="20"/>
    </location>
</feature>
<dbReference type="Pfam" id="PF16862">
    <property type="entry name" value="Glyco_hydro_79C"/>
    <property type="match status" value="1"/>
</dbReference>
<dbReference type="InterPro" id="IPR017853">
    <property type="entry name" value="GH"/>
</dbReference>
<dbReference type="InterPro" id="IPR002052">
    <property type="entry name" value="DNA_methylase_N6_adenine_CS"/>
</dbReference>
<dbReference type="EMBL" id="QJNS01000035">
    <property type="protein sequence ID" value="RYO91892.1"/>
    <property type="molecule type" value="Genomic_DNA"/>
</dbReference>
<dbReference type="Gene3D" id="3.20.20.80">
    <property type="entry name" value="Glycosidases"/>
    <property type="match status" value="1"/>
</dbReference>
<evidence type="ECO:0000256" key="1">
    <source>
        <dbReference type="SAM" id="MobiDB-lite"/>
    </source>
</evidence>
<feature type="domain" description="Beta-glucuronidase C-terminal" evidence="3">
    <location>
        <begin position="456"/>
        <end position="567"/>
    </location>
</feature>
<dbReference type="InterPro" id="IPR031728">
    <property type="entry name" value="GlcAase_C"/>
</dbReference>
<comment type="caution">
    <text evidence="4">The sequence shown here is derived from an EMBL/GenBank/DDBJ whole genome shotgun (WGS) entry which is preliminary data.</text>
</comment>
<evidence type="ECO:0000313" key="5">
    <source>
        <dbReference type="Proteomes" id="UP000294003"/>
    </source>
</evidence>
<organism evidence="4 5">
    <name type="scientific">Monosporascus cannonballus</name>
    <dbReference type="NCBI Taxonomy" id="155416"/>
    <lineage>
        <taxon>Eukaryota</taxon>
        <taxon>Fungi</taxon>
        <taxon>Dikarya</taxon>
        <taxon>Ascomycota</taxon>
        <taxon>Pezizomycotina</taxon>
        <taxon>Sordariomycetes</taxon>
        <taxon>Xylariomycetidae</taxon>
        <taxon>Xylariales</taxon>
        <taxon>Xylariales incertae sedis</taxon>
        <taxon>Monosporascus</taxon>
    </lineage>
</organism>
<dbReference type="InterPro" id="IPR052974">
    <property type="entry name" value="GH79_Enzymes"/>
</dbReference>
<feature type="region of interest" description="Disordered" evidence="1">
    <location>
        <begin position="479"/>
        <end position="498"/>
    </location>
</feature>
<evidence type="ECO:0000313" key="4">
    <source>
        <dbReference type="EMBL" id="RYO91892.1"/>
    </source>
</evidence>
<name>A0ABY0HJF5_9PEZI</name>
<feature type="chain" id="PRO_5045934843" description="Beta-glucuronidase C-terminal domain-containing protein" evidence="2">
    <location>
        <begin position="21"/>
        <end position="619"/>
    </location>
</feature>
<accession>A0ABY0HJF5</accession>
<gene>
    <name evidence="4" type="ORF">DL762_001972</name>
</gene>
<sequence>MTKLATSLLALAAAGRAVLAQDDDVVEIDVTGDLATRRLLPDAYGYSIEPIWVDAFVSTPKAAKLLGAIGDITGKPPPIRVGGNTADQTYIYETLPSRPNATSAALPALPDANRLEITPAWFRRWGSYFPRGTDLIYTLNFAANESRWDNAAAQAEAAWAALGENLTMFELGNEVDHFINKGWRDEAWGVDAYIEQWRNLTERITGSDWYRAADDPPKFQAGVFADPPWVPDQHDEIDDLSIRNLTRDGEGGLAERERDRDLIEAYAVHLYPQSTCDPLRWHRMRLDLLSNHTTLWLNVSQFVPEVAAADRAGAPLVMGETNSVSCSGRSGISDTFGAALWGVDYVLLDAAVGISKTYFHLGARSEYSSFTPLDYEYKNESLRAGIRPGWYAHYFVAKVVAPTTVSGDENDDNEEEELSIAAIPDANSTSLAGYAVYARHRTGGADDDDSGDGVHQELRKLVFLDVGVWNGTEGLSNPSTLAATDNDDASFHSEGARPSRRLRVSTPWCPARRVTVTRLEGPGTNAKSEVAVSGVRFDPETGDRVGDEEDETIVVGDGGVVEFEMERAHGILLQLSNGSACGDGSGGDGVQDVSAAVAKPVSASVGLAVAFFAGFALLV</sequence>
<dbReference type="PANTHER" id="PTHR36183">
    <property type="entry name" value="BETA-GLUCURONIDASE"/>
    <property type="match status" value="1"/>
</dbReference>
<keyword evidence="2" id="KW-0732">Signal</keyword>
<evidence type="ECO:0000256" key="2">
    <source>
        <dbReference type="SAM" id="SignalP"/>
    </source>
</evidence>
<dbReference type="PROSITE" id="PS00092">
    <property type="entry name" value="N6_MTASE"/>
    <property type="match status" value="1"/>
</dbReference>
<proteinExistence type="predicted"/>
<dbReference type="PANTHER" id="PTHR36183:SF2">
    <property type="entry name" value="BETA-GLUCURONIDASE C-TERMINAL DOMAIN-CONTAINING PROTEIN"/>
    <property type="match status" value="1"/>
</dbReference>
<reference evidence="4 5" key="1">
    <citation type="submission" date="2018-06" db="EMBL/GenBank/DDBJ databases">
        <title>Complete Genomes of Monosporascus.</title>
        <authorList>
            <person name="Robinson A.J."/>
            <person name="Natvig D.O."/>
        </authorList>
    </citation>
    <scope>NUCLEOTIDE SEQUENCE [LARGE SCALE GENOMIC DNA]</scope>
    <source>
        <strain evidence="4 5">CBS 609.92</strain>
    </source>
</reference>
<dbReference type="SUPFAM" id="SSF51445">
    <property type="entry name" value="(Trans)glycosidases"/>
    <property type="match status" value="1"/>
</dbReference>
<protein>
    <recommendedName>
        <fullName evidence="3">Beta-glucuronidase C-terminal domain-containing protein</fullName>
    </recommendedName>
</protein>
<dbReference type="Proteomes" id="UP000294003">
    <property type="component" value="Unassembled WGS sequence"/>
</dbReference>